<evidence type="ECO:0000256" key="1">
    <source>
        <dbReference type="SAM" id="Phobius"/>
    </source>
</evidence>
<name>A0A520KZC3_9EURY</name>
<keyword evidence="1" id="KW-0812">Transmembrane</keyword>
<reference evidence="2 3" key="1">
    <citation type="journal article" date="2019" name="Nat. Microbiol.">
        <title>Wide diversity of methane and short-chain alkane metabolisms in uncultured archaea.</title>
        <authorList>
            <person name="Borrel G."/>
            <person name="Adam P.S."/>
            <person name="McKay L.J."/>
            <person name="Chen L.X."/>
            <person name="Sierra-Garcia I.N."/>
            <person name="Sieber C.M."/>
            <person name="Letourneur Q."/>
            <person name="Ghozlane A."/>
            <person name="Andersen G.L."/>
            <person name="Li W.J."/>
            <person name="Hallam S.J."/>
            <person name="Muyzer G."/>
            <person name="de Oliveira V.M."/>
            <person name="Inskeep W.P."/>
            <person name="Banfield J.F."/>
            <person name="Gribaldo S."/>
        </authorList>
    </citation>
    <scope>NUCLEOTIDE SEQUENCE [LARGE SCALE GENOMIC DNA]</scope>
    <source>
        <strain evidence="2">NM1b</strain>
    </source>
</reference>
<evidence type="ECO:0000313" key="2">
    <source>
        <dbReference type="EMBL" id="RZN73915.1"/>
    </source>
</evidence>
<accession>A0A520KZC3</accession>
<feature type="transmembrane region" description="Helical" evidence="1">
    <location>
        <begin position="7"/>
        <end position="28"/>
    </location>
</feature>
<comment type="caution">
    <text evidence="2">The sequence shown here is derived from an EMBL/GenBank/DDBJ whole genome shotgun (WGS) entry which is preliminary data.</text>
</comment>
<keyword evidence="1" id="KW-1133">Transmembrane helix</keyword>
<dbReference type="EMBL" id="RXIL01000001">
    <property type="protein sequence ID" value="RZN73915.1"/>
    <property type="molecule type" value="Genomic_DNA"/>
</dbReference>
<evidence type="ECO:0000313" key="3">
    <source>
        <dbReference type="Proteomes" id="UP000320766"/>
    </source>
</evidence>
<organism evidence="2 3">
    <name type="scientific">Candidatus Methanolliviera hydrocarbonicum</name>
    <dbReference type="NCBI Taxonomy" id="2491085"/>
    <lineage>
        <taxon>Archaea</taxon>
        <taxon>Methanobacteriati</taxon>
        <taxon>Methanobacteriota</taxon>
        <taxon>Candidatus Methanoliparia</taxon>
        <taxon>Candidatus Methanoliparales</taxon>
        <taxon>Candidatus Methanollivieraceae</taxon>
        <taxon>Candidatus Methanolliviera</taxon>
    </lineage>
</organism>
<feature type="transmembrane region" description="Helical" evidence="1">
    <location>
        <begin position="40"/>
        <end position="61"/>
    </location>
</feature>
<dbReference type="Proteomes" id="UP000320766">
    <property type="component" value="Unassembled WGS sequence"/>
</dbReference>
<keyword evidence="1" id="KW-0472">Membrane</keyword>
<proteinExistence type="predicted"/>
<protein>
    <submittedName>
        <fullName evidence="2">Uncharacterized protein</fullName>
    </submittedName>
</protein>
<sequence length="81" mass="9263">MKPTRWIGVGIFLVGMIVLCSYSVYPIYNPDVEDATMLLGVRIGTTLLIIGAVILIVEISVERYREYKKMKEEITEEDLRP</sequence>
<dbReference type="AlphaFoldDB" id="A0A520KZC3"/>
<gene>
    <name evidence="2" type="ORF">EF807_00135</name>
</gene>